<accession>A0A0F8WXZ9</accession>
<reference evidence="1" key="1">
    <citation type="journal article" date="2015" name="Nature">
        <title>Complex archaea that bridge the gap between prokaryotes and eukaryotes.</title>
        <authorList>
            <person name="Spang A."/>
            <person name="Saw J.H."/>
            <person name="Jorgensen S.L."/>
            <person name="Zaremba-Niedzwiedzka K."/>
            <person name="Martijn J."/>
            <person name="Lind A.E."/>
            <person name="van Eijk R."/>
            <person name="Schleper C."/>
            <person name="Guy L."/>
            <person name="Ettema T.J."/>
        </authorList>
    </citation>
    <scope>NUCLEOTIDE SEQUENCE</scope>
</reference>
<comment type="caution">
    <text evidence="1">The sequence shown here is derived from an EMBL/GenBank/DDBJ whole genome shotgun (WGS) entry which is preliminary data.</text>
</comment>
<gene>
    <name evidence="1" type="ORF">LCGC14_3011390</name>
</gene>
<dbReference type="AlphaFoldDB" id="A0A0F8WXZ9"/>
<proteinExistence type="predicted"/>
<dbReference type="EMBL" id="LAZR01062338">
    <property type="protein sequence ID" value="KKK61732.1"/>
    <property type="molecule type" value="Genomic_DNA"/>
</dbReference>
<sequence length="58" mass="6784">MSKMGQELDKRLEENKWEMWEILKYIRQQILLGHYAGNNHGCAHCKLEKVLAKIDGGK</sequence>
<evidence type="ECO:0000313" key="1">
    <source>
        <dbReference type="EMBL" id="KKK61732.1"/>
    </source>
</evidence>
<protein>
    <submittedName>
        <fullName evidence="1">Uncharacterized protein</fullName>
    </submittedName>
</protein>
<name>A0A0F8WXZ9_9ZZZZ</name>
<organism evidence="1">
    <name type="scientific">marine sediment metagenome</name>
    <dbReference type="NCBI Taxonomy" id="412755"/>
    <lineage>
        <taxon>unclassified sequences</taxon>
        <taxon>metagenomes</taxon>
        <taxon>ecological metagenomes</taxon>
    </lineage>
</organism>